<dbReference type="GO" id="GO:0015074">
    <property type="term" value="P:DNA integration"/>
    <property type="evidence" value="ECO:0007669"/>
    <property type="project" value="InterPro"/>
</dbReference>
<dbReference type="SUPFAM" id="SSF56349">
    <property type="entry name" value="DNA breaking-rejoining enzymes"/>
    <property type="match status" value="1"/>
</dbReference>
<name>A0A427P4S8_9BURK</name>
<dbReference type="GO" id="GO:0003677">
    <property type="term" value="F:DNA binding"/>
    <property type="evidence" value="ECO:0007669"/>
    <property type="project" value="InterPro"/>
</dbReference>
<comment type="caution">
    <text evidence="3">The sequence shown here is derived from an EMBL/GenBank/DDBJ whole genome shotgun (WGS) entry which is preliminary data.</text>
</comment>
<accession>A0A427P4S8</accession>
<evidence type="ECO:0000256" key="1">
    <source>
        <dbReference type="ARBA" id="ARBA00023172"/>
    </source>
</evidence>
<dbReference type="Proteomes" id="UP000272140">
    <property type="component" value="Unassembled WGS sequence"/>
</dbReference>
<dbReference type="InterPro" id="IPR002104">
    <property type="entry name" value="Integrase_catalytic"/>
</dbReference>
<dbReference type="InterPro" id="IPR024457">
    <property type="entry name" value="Putative_integrase_N"/>
</dbReference>
<proteinExistence type="predicted"/>
<organism evidence="3 4">
    <name type="scientific">Burkholderia cenocepacia</name>
    <dbReference type="NCBI Taxonomy" id="95486"/>
    <lineage>
        <taxon>Bacteria</taxon>
        <taxon>Pseudomonadati</taxon>
        <taxon>Pseudomonadota</taxon>
        <taxon>Betaproteobacteria</taxon>
        <taxon>Burkholderiales</taxon>
        <taxon>Burkholderiaceae</taxon>
        <taxon>Burkholderia</taxon>
        <taxon>Burkholderia cepacia complex</taxon>
    </lineage>
</organism>
<dbReference type="GO" id="GO:0006310">
    <property type="term" value="P:DNA recombination"/>
    <property type="evidence" value="ECO:0007669"/>
    <property type="project" value="UniProtKB-KW"/>
</dbReference>
<reference evidence="4" key="1">
    <citation type="submission" date="2018-11" db="EMBL/GenBank/DDBJ databases">
        <title>FDA dAtabase for Regulatory Grade micrObial Sequences (FDA-ARGOS): Supporting development and validation of Infectious Disease Dx tests.</title>
        <authorList>
            <person name="Goldberg B."/>
            <person name="Campos J."/>
            <person name="Tallon L."/>
            <person name="Sadzewicz L."/>
            <person name="Zhao X."/>
            <person name="Vavikolanu K."/>
            <person name="Mehta A."/>
            <person name="Aluvathingal J."/>
            <person name="Nadendla S."/>
            <person name="Geyer C."/>
            <person name="Nandy P."/>
            <person name="Yan Y."/>
            <person name="Sichtig H."/>
        </authorList>
    </citation>
    <scope>NUCLEOTIDE SEQUENCE [LARGE SCALE GENOMIC DNA]</scope>
    <source>
        <strain evidence="4">FDAARGOS_544</strain>
    </source>
</reference>
<dbReference type="InterPro" id="IPR013762">
    <property type="entry name" value="Integrase-like_cat_sf"/>
</dbReference>
<evidence type="ECO:0000259" key="2">
    <source>
        <dbReference type="PROSITE" id="PS51898"/>
    </source>
</evidence>
<evidence type="ECO:0000313" key="3">
    <source>
        <dbReference type="EMBL" id="RSC14759.1"/>
    </source>
</evidence>
<dbReference type="InterPro" id="IPR011010">
    <property type="entry name" value="DNA_brk_join_enz"/>
</dbReference>
<dbReference type="AlphaFoldDB" id="A0A427P4S8"/>
<dbReference type="PROSITE" id="PS51898">
    <property type="entry name" value="TYR_RECOMBINASE"/>
    <property type="match status" value="1"/>
</dbReference>
<dbReference type="InterPro" id="IPR024456">
    <property type="entry name" value="Integrase_catalytic_putative"/>
</dbReference>
<dbReference type="EMBL" id="RKIO01000002">
    <property type="protein sequence ID" value="RSC14759.1"/>
    <property type="molecule type" value="Genomic_DNA"/>
</dbReference>
<dbReference type="Gene3D" id="1.10.443.10">
    <property type="entry name" value="Intergrase catalytic core"/>
    <property type="match status" value="1"/>
</dbReference>
<feature type="domain" description="Tyr recombinase" evidence="2">
    <location>
        <begin position="112"/>
        <end position="304"/>
    </location>
</feature>
<keyword evidence="1" id="KW-0233">DNA recombination</keyword>
<dbReference type="Pfam" id="PF12834">
    <property type="entry name" value="Phage_int_SAM_2"/>
    <property type="match status" value="1"/>
</dbReference>
<dbReference type="RefSeq" id="WP_125381043.1">
    <property type="nucleotide sequence ID" value="NZ_RKIO01000002.1"/>
</dbReference>
<evidence type="ECO:0000313" key="4">
    <source>
        <dbReference type="Proteomes" id="UP000272140"/>
    </source>
</evidence>
<sequence length="304" mass="33477">MSHKSLTADLCRAARGARGKQANSTSNGREKSLARFARFLWDTGFQVHTTGQLKEKHLIAWSNDMTGRGRSKRTAINNMTHIRTALEGIGRRPFADKMSNAALGLAGASRAGTKRPMTRDELEPYRAAVAVIDPGIAIVLELQLELGLRGREAVQCIKSLADWRRALSSPIGDGFVTIIHGTKGGKTRRSPPLDRRRAAELVERAIGLSNEYGGKLVRKPDLKRAMERYHYVVRKVGMTDERAPHSLRYAYATEHLERQKAAGVSRREAAAGVSTWLGHGDGRGTWVKHVYGREALAGAEARHA</sequence>
<dbReference type="Pfam" id="PF12835">
    <property type="entry name" value="Integrase_1"/>
    <property type="match status" value="1"/>
</dbReference>
<protein>
    <recommendedName>
        <fullName evidence="2">Tyr recombinase domain-containing protein</fullName>
    </recommendedName>
</protein>
<gene>
    <name evidence="3" type="ORF">EGT41_16375</name>
</gene>